<dbReference type="PANTHER" id="PTHR12558">
    <property type="entry name" value="CELL DIVISION CYCLE 16,23,27"/>
    <property type="match status" value="1"/>
</dbReference>
<dbReference type="PANTHER" id="PTHR12558:SF13">
    <property type="entry name" value="CELL DIVISION CYCLE PROTEIN 27 HOMOLOG"/>
    <property type="match status" value="1"/>
</dbReference>
<evidence type="ECO:0000313" key="2">
    <source>
        <dbReference type="EMBL" id="GLK51501.1"/>
    </source>
</evidence>
<comment type="caution">
    <text evidence="2">The sequence shown here is derived from an EMBL/GenBank/DDBJ whole genome shotgun (WGS) entry which is preliminary data.</text>
</comment>
<feature type="repeat" description="TPR" evidence="1">
    <location>
        <begin position="191"/>
        <end position="224"/>
    </location>
</feature>
<dbReference type="InterPro" id="IPR011990">
    <property type="entry name" value="TPR-like_helical_dom_sf"/>
</dbReference>
<dbReference type="SUPFAM" id="SSF48452">
    <property type="entry name" value="TPR-like"/>
    <property type="match status" value="1"/>
</dbReference>
<reference evidence="2" key="1">
    <citation type="journal article" date="2014" name="Int. J. Syst. Evol. Microbiol.">
        <title>Complete genome sequence of Corynebacterium casei LMG S-19264T (=DSM 44701T), isolated from a smear-ripened cheese.</title>
        <authorList>
            <consortium name="US DOE Joint Genome Institute (JGI-PGF)"/>
            <person name="Walter F."/>
            <person name="Albersmeier A."/>
            <person name="Kalinowski J."/>
            <person name="Ruckert C."/>
        </authorList>
    </citation>
    <scope>NUCLEOTIDE SEQUENCE</scope>
    <source>
        <strain evidence="2">VKM B-1513</strain>
    </source>
</reference>
<dbReference type="Pfam" id="PF13374">
    <property type="entry name" value="TPR_10"/>
    <property type="match status" value="1"/>
</dbReference>
<evidence type="ECO:0000313" key="3">
    <source>
        <dbReference type="Proteomes" id="UP001143486"/>
    </source>
</evidence>
<feature type="repeat" description="TPR" evidence="1">
    <location>
        <begin position="157"/>
        <end position="190"/>
    </location>
</feature>
<dbReference type="EMBL" id="BSFE01000002">
    <property type="protein sequence ID" value="GLK51501.1"/>
    <property type="molecule type" value="Genomic_DNA"/>
</dbReference>
<feature type="repeat" description="TPR" evidence="1">
    <location>
        <begin position="89"/>
        <end position="122"/>
    </location>
</feature>
<protein>
    <submittedName>
        <fullName evidence="2">Protein FlbA</fullName>
    </submittedName>
</protein>
<dbReference type="InterPro" id="IPR019734">
    <property type="entry name" value="TPR_rpt"/>
</dbReference>
<dbReference type="Pfam" id="PF13424">
    <property type="entry name" value="TPR_12"/>
    <property type="match status" value="1"/>
</dbReference>
<accession>A0A9W6IM71</accession>
<organism evidence="2 3">
    <name type="scientific">Maricaulis virginensis</name>
    <dbReference type="NCBI Taxonomy" id="144022"/>
    <lineage>
        <taxon>Bacteria</taxon>
        <taxon>Pseudomonadati</taxon>
        <taxon>Pseudomonadota</taxon>
        <taxon>Alphaproteobacteria</taxon>
        <taxon>Maricaulales</taxon>
        <taxon>Maricaulaceae</taxon>
        <taxon>Maricaulis</taxon>
    </lineage>
</organism>
<dbReference type="PROSITE" id="PS50005">
    <property type="entry name" value="TPR"/>
    <property type="match status" value="3"/>
</dbReference>
<dbReference type="AlphaFoldDB" id="A0A9W6IM71"/>
<dbReference type="RefSeq" id="WP_271185881.1">
    <property type="nucleotide sequence ID" value="NZ_BSFE01000002.1"/>
</dbReference>
<dbReference type="SMART" id="SM00028">
    <property type="entry name" value="TPR"/>
    <property type="match status" value="6"/>
</dbReference>
<dbReference type="Pfam" id="PF13432">
    <property type="entry name" value="TPR_16"/>
    <property type="match status" value="1"/>
</dbReference>
<keyword evidence="1" id="KW-0802">TPR repeat</keyword>
<sequence length="597" mass="66483">MTHAPALDLDAELAADAEVEKNEARDAVPLDATSLQLDKTALRIPASRRRDYQKVVAQAKRALKLSAENQHSEAARIAYKAVTLAPDLALTNHVMGLMLYRLGRLSRSLDFFEAAWKIDPQDAEIYQKLGLVAWKLDMLPAAEKFYRLECQLAPGNPNAIINLAGVLRDQGKFEEAIELLRTAIYAHQENYELWNSMGTVLNDAGRPLESITFYEEALRLNPGYGRSHNNMANVYELLGEPEKSLPHYEMALKDPADEMEEASMRHSRSMVLLACGRLEEGWAANAARLDPNRAQATLFTIDAPMWDGVDPAQIRGKTLVLVGEQGLGDEVLFMNTVKDLIEAIGPDGELRIACEYRLMPIVKRSFPQAVVGHHMSATVEGREVRAVPKIGDGADFWTPMATPLRAFRNRIEDFPSEPGFLKADPADQAAFRKQLDSFGEGLKVGILWKSLKMDPRRSRFFSAFDAWEGVLRVPGVQFVNLQYGEVEDELELAGKRFGITIHQPRDIDLKMDLDKVAALSSVCDLVIAPMNATSNLAAACGGKVWFVHARSSAWTLLGTGQQHWYPQSRSFFGTGFQDWDNTMRKVEQALAEEAGAR</sequence>
<reference evidence="2" key="2">
    <citation type="submission" date="2023-01" db="EMBL/GenBank/DDBJ databases">
        <authorList>
            <person name="Sun Q."/>
            <person name="Evtushenko L."/>
        </authorList>
    </citation>
    <scope>NUCLEOTIDE SEQUENCE</scope>
    <source>
        <strain evidence="2">VKM B-1513</strain>
    </source>
</reference>
<dbReference type="Proteomes" id="UP001143486">
    <property type="component" value="Unassembled WGS sequence"/>
</dbReference>
<name>A0A9W6IM71_9PROT</name>
<gene>
    <name evidence="2" type="primary">flbA</name>
    <name evidence="2" type="ORF">GCM10017621_10090</name>
</gene>
<evidence type="ECO:0000256" key="1">
    <source>
        <dbReference type="PROSITE-ProRule" id="PRU00339"/>
    </source>
</evidence>
<proteinExistence type="predicted"/>
<dbReference type="Gene3D" id="1.25.40.10">
    <property type="entry name" value="Tetratricopeptide repeat domain"/>
    <property type="match status" value="1"/>
</dbReference>
<keyword evidence="3" id="KW-1185">Reference proteome</keyword>
<dbReference type="SUPFAM" id="SSF53756">
    <property type="entry name" value="UDP-Glycosyltransferase/glycogen phosphorylase"/>
    <property type="match status" value="1"/>
</dbReference>